<dbReference type="SUPFAM" id="SSF54593">
    <property type="entry name" value="Glyoxalase/Bleomycin resistance protein/Dihydroxybiphenyl dioxygenase"/>
    <property type="match status" value="1"/>
</dbReference>
<dbReference type="Pfam" id="PF06983">
    <property type="entry name" value="3-dmu-9_3-mt"/>
    <property type="match status" value="1"/>
</dbReference>
<dbReference type="PIRSF" id="PIRSF021700">
    <property type="entry name" value="3_dmu_93_MTrfase"/>
    <property type="match status" value="1"/>
</dbReference>
<protein>
    <submittedName>
        <fullName evidence="2">PhnB protein</fullName>
    </submittedName>
</protein>
<dbReference type="CDD" id="cd06588">
    <property type="entry name" value="PhnB_like"/>
    <property type="match status" value="1"/>
</dbReference>
<dbReference type="STRING" id="909613.UO65_1137"/>
<dbReference type="InterPro" id="IPR028973">
    <property type="entry name" value="PhnB-like"/>
</dbReference>
<dbReference type="InterPro" id="IPR009725">
    <property type="entry name" value="3_dmu_93_MTrfase"/>
</dbReference>
<dbReference type="AlphaFoldDB" id="W7IR53"/>
<dbReference type="Gene3D" id="3.30.720.100">
    <property type="match status" value="1"/>
</dbReference>
<evidence type="ECO:0000259" key="1">
    <source>
        <dbReference type="Pfam" id="PF06983"/>
    </source>
</evidence>
<organism evidence="2 3">
    <name type="scientific">Actinokineospora spheciospongiae</name>
    <dbReference type="NCBI Taxonomy" id="909613"/>
    <lineage>
        <taxon>Bacteria</taxon>
        <taxon>Bacillati</taxon>
        <taxon>Actinomycetota</taxon>
        <taxon>Actinomycetes</taxon>
        <taxon>Pseudonocardiales</taxon>
        <taxon>Pseudonocardiaceae</taxon>
        <taxon>Actinokineospora</taxon>
    </lineage>
</organism>
<comment type="caution">
    <text evidence="2">The sequence shown here is derived from an EMBL/GenBank/DDBJ whole genome shotgun (WGS) entry which is preliminary data.</text>
</comment>
<gene>
    <name evidence="2" type="ORF">UO65_1137</name>
</gene>
<keyword evidence="3" id="KW-1185">Reference proteome</keyword>
<reference evidence="2 3" key="1">
    <citation type="journal article" date="2014" name="Genome Announc.">
        <title>Draft Genome Sequence of the Antitrypanosomally Active Sponge-Associated Bacterium Actinokineospora sp. Strain EG49.</title>
        <authorList>
            <person name="Harjes J."/>
            <person name="Ryu T."/>
            <person name="Abdelmohsen U.R."/>
            <person name="Moitinho-Silva L."/>
            <person name="Horn H."/>
            <person name="Ravasi T."/>
            <person name="Hentschel U."/>
        </authorList>
    </citation>
    <scope>NUCLEOTIDE SEQUENCE [LARGE SCALE GENOMIC DNA]</scope>
    <source>
        <strain evidence="2 3">EG49</strain>
    </source>
</reference>
<dbReference type="InterPro" id="IPR029068">
    <property type="entry name" value="Glyas_Bleomycin-R_OHBP_Dase"/>
</dbReference>
<dbReference type="OrthoDB" id="9806473at2"/>
<proteinExistence type="predicted"/>
<feature type="domain" description="PhnB-like" evidence="1">
    <location>
        <begin position="3"/>
        <end position="128"/>
    </location>
</feature>
<evidence type="ECO:0000313" key="3">
    <source>
        <dbReference type="Proteomes" id="UP000019277"/>
    </source>
</evidence>
<evidence type="ECO:0000313" key="2">
    <source>
        <dbReference type="EMBL" id="EWC63460.1"/>
    </source>
</evidence>
<name>W7IR53_9PSEU</name>
<accession>W7IR53</accession>
<dbReference type="EMBL" id="AYXG01000043">
    <property type="protein sequence ID" value="EWC63460.1"/>
    <property type="molecule type" value="Genomic_DNA"/>
</dbReference>
<dbReference type="eggNOG" id="COG3865">
    <property type="taxonomic scope" value="Bacteria"/>
</dbReference>
<sequence length="131" mass="14368">MSQKVSTFLMFQGQAEEALTFYADLFAEAELLALTKWPAGGPGKEGTVQQAVLLLGGQTILANDSTVEHDFTFTPSTSLFVQCDSEEEIDRVYAALAEGGSELMPLADYGFSRRFGWTNDRFGVSWQLNLA</sequence>
<dbReference type="RefSeq" id="WP_035279399.1">
    <property type="nucleotide sequence ID" value="NZ_AYXG01000043.1"/>
</dbReference>
<dbReference type="Gene3D" id="3.30.720.110">
    <property type="match status" value="1"/>
</dbReference>
<accession>A0A8E2X2P1</accession>
<dbReference type="PANTHER" id="PTHR33990">
    <property type="entry name" value="PROTEIN YJDN-RELATED"/>
    <property type="match status" value="1"/>
</dbReference>
<dbReference type="PANTHER" id="PTHR33990:SF4">
    <property type="entry name" value="PHNB-LIKE DOMAIN-CONTAINING PROTEIN"/>
    <property type="match status" value="1"/>
</dbReference>
<dbReference type="Proteomes" id="UP000019277">
    <property type="component" value="Unassembled WGS sequence"/>
</dbReference>